<dbReference type="GO" id="GO:0006567">
    <property type="term" value="P:L-threonine catabolic process"/>
    <property type="evidence" value="ECO:0007669"/>
    <property type="project" value="TreeGrafter"/>
</dbReference>
<dbReference type="GO" id="GO:0005829">
    <property type="term" value="C:cytosol"/>
    <property type="evidence" value="ECO:0007669"/>
    <property type="project" value="TreeGrafter"/>
</dbReference>
<accession>A0A937W862</accession>
<dbReference type="InterPro" id="IPR001597">
    <property type="entry name" value="ArAA_b-elim_lyase/Thr_aldolase"/>
</dbReference>
<comment type="caution">
    <text evidence="5">The sequence shown here is derived from an EMBL/GenBank/DDBJ whole genome shotgun (WGS) entry which is preliminary data.</text>
</comment>
<dbReference type="Gene3D" id="3.40.640.10">
    <property type="entry name" value="Type I PLP-dependent aspartate aminotransferase-like (Major domain)"/>
    <property type="match status" value="1"/>
</dbReference>
<dbReference type="SUPFAM" id="SSF53383">
    <property type="entry name" value="PLP-dependent transferases"/>
    <property type="match status" value="1"/>
</dbReference>
<comment type="similarity">
    <text evidence="2">Belongs to the threonine aldolase family.</text>
</comment>
<feature type="non-terminal residue" evidence="5">
    <location>
        <position position="67"/>
    </location>
</feature>
<dbReference type="Proteomes" id="UP000712673">
    <property type="component" value="Unassembled WGS sequence"/>
</dbReference>
<protein>
    <submittedName>
        <fullName evidence="5">Low specificity L-threonine aldolase</fullName>
    </submittedName>
</protein>
<dbReference type="InterPro" id="IPR015421">
    <property type="entry name" value="PyrdxlP-dep_Trfase_major"/>
</dbReference>
<reference evidence="5" key="1">
    <citation type="submission" date="2019-03" db="EMBL/GenBank/DDBJ databases">
        <title>Lake Tanganyika Metagenome-Assembled Genomes (MAGs).</title>
        <authorList>
            <person name="Tran P."/>
        </authorList>
    </citation>
    <scope>NUCLEOTIDE SEQUENCE</scope>
    <source>
        <strain evidence="5">K_DeepCast_65m_m2_066</strain>
    </source>
</reference>
<keyword evidence="3" id="KW-0663">Pyridoxal phosphate</keyword>
<dbReference type="PANTHER" id="PTHR48097">
    <property type="entry name" value="L-THREONINE ALDOLASE-RELATED"/>
    <property type="match status" value="1"/>
</dbReference>
<gene>
    <name evidence="5" type="ORF">FJZ47_23910</name>
</gene>
<evidence type="ECO:0000256" key="3">
    <source>
        <dbReference type="ARBA" id="ARBA00022898"/>
    </source>
</evidence>
<evidence type="ECO:0000256" key="2">
    <source>
        <dbReference type="ARBA" id="ARBA00006966"/>
    </source>
</evidence>
<dbReference type="EMBL" id="VGLS01001063">
    <property type="protein sequence ID" value="MBM3226822.1"/>
    <property type="molecule type" value="Genomic_DNA"/>
</dbReference>
<evidence type="ECO:0000313" key="5">
    <source>
        <dbReference type="EMBL" id="MBM3226822.1"/>
    </source>
</evidence>
<sequence length="67" mass="7237">MIDLRSDTVTKPSPAMRRAMAEAEVGDDVFGEDPCINRLQEMAAQLLGKEAALFVPSGTMANQLSIK</sequence>
<evidence type="ECO:0000313" key="6">
    <source>
        <dbReference type="Proteomes" id="UP000712673"/>
    </source>
</evidence>
<dbReference type="AlphaFoldDB" id="A0A937W862"/>
<evidence type="ECO:0000256" key="1">
    <source>
        <dbReference type="ARBA" id="ARBA00001933"/>
    </source>
</evidence>
<proteinExistence type="inferred from homology"/>
<dbReference type="GO" id="GO:0008732">
    <property type="term" value="F:L-allo-threonine aldolase activity"/>
    <property type="evidence" value="ECO:0007669"/>
    <property type="project" value="TreeGrafter"/>
</dbReference>
<dbReference type="Pfam" id="PF01212">
    <property type="entry name" value="Beta_elim_lyase"/>
    <property type="match status" value="1"/>
</dbReference>
<dbReference type="InterPro" id="IPR015424">
    <property type="entry name" value="PyrdxlP-dep_Trfase"/>
</dbReference>
<dbReference type="PANTHER" id="PTHR48097:SF9">
    <property type="entry name" value="L-THREONINE ALDOLASE"/>
    <property type="match status" value="1"/>
</dbReference>
<name>A0A937W862_UNCTE</name>
<organism evidence="5 6">
    <name type="scientific">Tectimicrobiota bacterium</name>
    <dbReference type="NCBI Taxonomy" id="2528274"/>
    <lineage>
        <taxon>Bacteria</taxon>
        <taxon>Pseudomonadati</taxon>
        <taxon>Nitrospinota/Tectimicrobiota group</taxon>
        <taxon>Candidatus Tectimicrobiota</taxon>
    </lineage>
</organism>
<feature type="domain" description="Aromatic amino acid beta-eliminating lyase/threonine aldolase" evidence="4">
    <location>
        <begin position="3"/>
        <end position="66"/>
    </location>
</feature>
<evidence type="ECO:0000259" key="4">
    <source>
        <dbReference type="Pfam" id="PF01212"/>
    </source>
</evidence>
<comment type="cofactor">
    <cofactor evidence="1">
        <name>pyridoxal 5'-phosphate</name>
        <dbReference type="ChEBI" id="CHEBI:597326"/>
    </cofactor>
</comment>
<dbReference type="GO" id="GO:0006545">
    <property type="term" value="P:glycine biosynthetic process"/>
    <property type="evidence" value="ECO:0007669"/>
    <property type="project" value="TreeGrafter"/>
</dbReference>